<evidence type="ECO:0000313" key="2">
    <source>
        <dbReference type="EMBL" id="EOD81720.1"/>
    </source>
</evidence>
<comment type="caution">
    <text evidence="2">The sequence shown here is derived from an EMBL/GenBank/DDBJ whole genome shotgun (WGS) entry which is preliminary data.</text>
</comment>
<dbReference type="PANTHER" id="PTHR12526">
    <property type="entry name" value="GLYCOSYLTRANSFERASE"/>
    <property type="match status" value="1"/>
</dbReference>
<organism evidence="2 3">
    <name type="scientific">Grimontia indica</name>
    <dbReference type="NCBI Taxonomy" id="1056512"/>
    <lineage>
        <taxon>Bacteria</taxon>
        <taxon>Pseudomonadati</taxon>
        <taxon>Pseudomonadota</taxon>
        <taxon>Gammaproteobacteria</taxon>
        <taxon>Vibrionales</taxon>
        <taxon>Vibrionaceae</taxon>
        <taxon>Grimontia</taxon>
    </lineage>
</organism>
<gene>
    <name evidence="2" type="ORF">D515_01626</name>
</gene>
<protein>
    <recommendedName>
        <fullName evidence="1">Glycosyl transferase family 1 domain-containing protein</fullName>
    </recommendedName>
</protein>
<dbReference type="AlphaFoldDB" id="R1J285"/>
<sequence length="351" mass="39170">MSVTSKTAVLCLSHFRGGMELDALKQTNLFLSYGVDAVLICRKNTFLEQIAKEQDIPLISIDFKAKLSIPLIFGLRKAIKEIDINTLIFFGASEIKSIYFSVMGTNCRVIVRHGTTKSSSKKDPIHRIFYSCVSDYVGISEHLSRNILDILPASEGQVHTIYNSLDTNDIGFNRNSSLTFLHIGRVENGKGVIDAIKALSKAKIPIQSKVITYVGSIEEKSVQKEIERLALEGGVNVVFEGFCKNVSSFYSDNSFFLFPSYGEGLPNVMLEAISKGLSCITYDNTVFSEFIKLGFDGVYLAEDRNIDDLSKMIEIAYQERKGVNLEANMTRFNDVFSINGNIKKWLELIDG</sequence>
<dbReference type="SUPFAM" id="SSF53756">
    <property type="entry name" value="UDP-Glycosyltransferase/glycogen phosphorylase"/>
    <property type="match status" value="1"/>
</dbReference>
<dbReference type="Pfam" id="PF00534">
    <property type="entry name" value="Glycos_transf_1"/>
    <property type="match status" value="1"/>
</dbReference>
<dbReference type="eggNOG" id="COG0438">
    <property type="taxonomic scope" value="Bacteria"/>
</dbReference>
<evidence type="ECO:0000259" key="1">
    <source>
        <dbReference type="Pfam" id="PF00534"/>
    </source>
</evidence>
<name>R1J285_9GAMM</name>
<evidence type="ECO:0000313" key="3">
    <source>
        <dbReference type="Proteomes" id="UP000011223"/>
    </source>
</evidence>
<proteinExistence type="predicted"/>
<dbReference type="Proteomes" id="UP000011223">
    <property type="component" value="Unassembled WGS sequence"/>
</dbReference>
<dbReference type="GO" id="GO:1901135">
    <property type="term" value="P:carbohydrate derivative metabolic process"/>
    <property type="evidence" value="ECO:0007669"/>
    <property type="project" value="UniProtKB-ARBA"/>
</dbReference>
<dbReference type="GO" id="GO:0016757">
    <property type="term" value="F:glycosyltransferase activity"/>
    <property type="evidence" value="ECO:0007669"/>
    <property type="project" value="InterPro"/>
</dbReference>
<dbReference type="InterPro" id="IPR001296">
    <property type="entry name" value="Glyco_trans_1"/>
</dbReference>
<feature type="domain" description="Glycosyl transferase family 1" evidence="1">
    <location>
        <begin position="177"/>
        <end position="324"/>
    </location>
</feature>
<accession>R1J285</accession>
<reference evidence="2 3" key="1">
    <citation type="journal article" date="2014" name="PLoS ONE">
        <title>Grimontia indica AK16(T), sp. nov., Isolated from a Seawater Sample Reports the Presence of Pathogenic Genes Similar to Vibrio Genus.</title>
        <authorList>
            <person name="Singh A."/>
            <person name="Vaidya B."/>
            <person name="Khatri I."/>
            <person name="Srinivas T.N."/>
            <person name="Subramanian S."/>
            <person name="Korpole S."/>
            <person name="Pinnaka A.K."/>
        </authorList>
    </citation>
    <scope>NUCLEOTIDE SEQUENCE [LARGE SCALE GENOMIC DNA]</scope>
    <source>
        <strain evidence="2 3">AK16</strain>
    </source>
</reference>
<dbReference type="CDD" id="cd03801">
    <property type="entry name" value="GT4_PimA-like"/>
    <property type="match status" value="1"/>
</dbReference>
<dbReference type="Gene3D" id="3.40.50.2000">
    <property type="entry name" value="Glycogen Phosphorylase B"/>
    <property type="match status" value="2"/>
</dbReference>
<dbReference type="EMBL" id="ANFM02000002">
    <property type="protein sequence ID" value="EOD81720.1"/>
    <property type="molecule type" value="Genomic_DNA"/>
</dbReference>
<keyword evidence="3" id="KW-1185">Reference proteome</keyword>
<dbReference type="PANTHER" id="PTHR12526:SF630">
    <property type="entry name" value="GLYCOSYLTRANSFERASE"/>
    <property type="match status" value="1"/>
</dbReference>